<name>A0A495RHH4_9GAMM</name>
<dbReference type="InterPro" id="IPR043990">
    <property type="entry name" value="AC_1"/>
</dbReference>
<dbReference type="InterPro" id="IPR012332">
    <property type="entry name" value="Autotransporter_pectin_lyase_C"/>
</dbReference>
<evidence type="ECO:0000259" key="2">
    <source>
        <dbReference type="Pfam" id="PF18883"/>
    </source>
</evidence>
<dbReference type="AlphaFoldDB" id="A0A495RHH4"/>
<dbReference type="InterPro" id="IPR011050">
    <property type="entry name" value="Pectin_lyase_fold/virulence"/>
</dbReference>
<protein>
    <recommendedName>
        <fullName evidence="2">Autochaperone domain-containing protein</fullName>
    </recommendedName>
</protein>
<keyword evidence="4" id="KW-1185">Reference proteome</keyword>
<reference evidence="3 4" key="1">
    <citation type="submission" date="2018-10" db="EMBL/GenBank/DDBJ databases">
        <title>Genomic Encyclopedia of Type Strains, Phase IV (KMG-IV): sequencing the most valuable type-strain genomes for metagenomic binning, comparative biology and taxonomic classification.</title>
        <authorList>
            <person name="Goeker M."/>
        </authorList>
    </citation>
    <scope>NUCLEOTIDE SEQUENCE [LARGE SCALE GENOMIC DNA]</scope>
    <source>
        <strain evidence="3 4">DSM 22228</strain>
    </source>
</reference>
<sequence>MKKYLVIKNKKLLPSLSVLMAFMLLGSNYSYAAVSCDTNTCTNDDVLPSTGAGTSSATWVFNNNYNGMAVTNTSTGAITSESTGILVGGNNVVSITNNGAITTTQSETGSWNDSGIRTEGTITELINSATIKSWKFGVFVNSGLVKDFTNTSTGVISSTSSAAIEDTGTIETLTNDGTISGYNTGVILEGNGSITNLVNNGVITASNATTQWFGSSIFLNSASAKIGTITNNNLITTDKYGILNYGTIGTINNYGTIETASTGILSYGNIAEINNYGSITTTTLSNGQGIFLGNTNTVSSNTINNYGAILAKKSSGIDVNNNTLIINNQGTVTAAKQGIYVENAASGALINNSGTITGDTGSINIKSANASVYNSGSLIGDVSLGASSSLYLLGSQATVDGDVSGGDTSLLSIGTSDAASSFDAKTTENVTVNKITVAEGSSLNLYDTNAWTASSTDADAFLNKGLVTLYGDTTLTSNVTNNGTILLNGNTNGRYNTLTVSGDYVGNEGYLVLNAALAGDTSTTDKLLITGDASGTTHVTVNNLGGGL</sequence>
<accession>A0A495RHH4</accession>
<dbReference type="OrthoDB" id="6053567at2"/>
<evidence type="ECO:0000313" key="4">
    <source>
        <dbReference type="Proteomes" id="UP000278542"/>
    </source>
</evidence>
<feature type="domain" description="Autochaperone" evidence="2">
    <location>
        <begin position="476"/>
        <end position="546"/>
    </location>
</feature>
<organism evidence="3 4">
    <name type="scientific">Orbus hercynius</name>
    <dbReference type="NCBI Taxonomy" id="593135"/>
    <lineage>
        <taxon>Bacteria</taxon>
        <taxon>Pseudomonadati</taxon>
        <taxon>Pseudomonadota</taxon>
        <taxon>Gammaproteobacteria</taxon>
        <taxon>Orbales</taxon>
        <taxon>Orbaceae</taxon>
        <taxon>Orbus</taxon>
    </lineage>
</organism>
<feature type="signal peptide" evidence="1">
    <location>
        <begin position="1"/>
        <end position="32"/>
    </location>
</feature>
<proteinExistence type="predicted"/>
<comment type="caution">
    <text evidence="3">The sequence shown here is derived from an EMBL/GenBank/DDBJ whole genome shotgun (WGS) entry which is preliminary data.</text>
</comment>
<dbReference type="SUPFAM" id="SSF51126">
    <property type="entry name" value="Pectin lyase-like"/>
    <property type="match status" value="1"/>
</dbReference>
<dbReference type="Pfam" id="PF18883">
    <property type="entry name" value="AC_1"/>
    <property type="match status" value="1"/>
</dbReference>
<evidence type="ECO:0000313" key="3">
    <source>
        <dbReference type="EMBL" id="RKS86879.1"/>
    </source>
</evidence>
<dbReference type="EMBL" id="RBWY01000001">
    <property type="protein sequence ID" value="RKS86879.1"/>
    <property type="molecule type" value="Genomic_DNA"/>
</dbReference>
<evidence type="ECO:0000256" key="1">
    <source>
        <dbReference type="SAM" id="SignalP"/>
    </source>
</evidence>
<dbReference type="RefSeq" id="WP_121143803.1">
    <property type="nucleotide sequence ID" value="NZ_RBWY01000001.1"/>
</dbReference>
<dbReference type="Proteomes" id="UP000278542">
    <property type="component" value="Unassembled WGS sequence"/>
</dbReference>
<dbReference type="Gene3D" id="2.160.20.20">
    <property type="match status" value="1"/>
</dbReference>
<keyword evidence="1" id="KW-0732">Signal</keyword>
<feature type="chain" id="PRO_5019783125" description="Autochaperone domain-containing protein" evidence="1">
    <location>
        <begin position="33"/>
        <end position="548"/>
    </location>
</feature>
<gene>
    <name evidence="3" type="ORF">DES39_0082</name>
</gene>